<dbReference type="Gene3D" id="3.30.70.580">
    <property type="entry name" value="Pseudouridine synthase I, catalytic domain, N-terminal subdomain"/>
    <property type="match status" value="1"/>
</dbReference>
<dbReference type="InterPro" id="IPR020103">
    <property type="entry name" value="PsdUridine_synth_cat_dom_sf"/>
</dbReference>
<protein>
    <recommendedName>
        <fullName evidence="4">Pseudouridine synthase RsuA/RluA-like domain-containing protein</fullName>
    </recommendedName>
</protein>
<dbReference type="RefSeq" id="WP_284329142.1">
    <property type="nucleotide sequence ID" value="NZ_BSUN01000001.1"/>
</dbReference>
<evidence type="ECO:0000313" key="6">
    <source>
        <dbReference type="Proteomes" id="UP001157125"/>
    </source>
</evidence>
<feature type="compositionally biased region" description="Basic residues" evidence="3">
    <location>
        <begin position="91"/>
        <end position="101"/>
    </location>
</feature>
<dbReference type="Proteomes" id="UP001157125">
    <property type="component" value="Unassembled WGS sequence"/>
</dbReference>
<comment type="caution">
    <text evidence="5">The sequence shown here is derived from an EMBL/GenBank/DDBJ whole genome shotgun (WGS) entry which is preliminary data.</text>
</comment>
<dbReference type="InterPro" id="IPR020094">
    <property type="entry name" value="TruA/RsuA/RluB/E/F_N"/>
</dbReference>
<proteinExistence type="inferred from homology"/>
<reference evidence="6" key="1">
    <citation type="journal article" date="2019" name="Int. J. Syst. Evol. Microbiol.">
        <title>The Global Catalogue of Microorganisms (GCM) 10K type strain sequencing project: providing services to taxonomists for standard genome sequencing and annotation.</title>
        <authorList>
            <consortium name="The Broad Institute Genomics Platform"/>
            <consortium name="The Broad Institute Genome Sequencing Center for Infectious Disease"/>
            <person name="Wu L."/>
            <person name="Ma J."/>
        </authorList>
    </citation>
    <scope>NUCLEOTIDE SEQUENCE [LARGE SCALE GENOMIC DNA]</scope>
    <source>
        <strain evidence="6">NBRC 112299</strain>
    </source>
</reference>
<keyword evidence="6" id="KW-1185">Reference proteome</keyword>
<comment type="similarity">
    <text evidence="1">Belongs to the pseudouridine synthase RsuA family.</text>
</comment>
<feature type="domain" description="Pseudouridine synthase RsuA/RluA-like" evidence="4">
    <location>
        <begin position="23"/>
        <end position="77"/>
    </location>
</feature>
<dbReference type="Pfam" id="PF00849">
    <property type="entry name" value="PseudoU_synth_2"/>
    <property type="match status" value="1"/>
</dbReference>
<sequence>MNPAEVVIEVKGKRISVDDDAVTVVLNKPRGVVSTMSDPQGRPALDTYVREFSERLFHVGRLDAETTGVLLLTNDGEPRESSGPPDARRLQGLHRQGHRRGAREPVHASARRGRPRRRPRAGRLVHHPRRVQGAFSGRGRAFTRAATVLCAACSTRSASPWWTWYAPVLARSRSATSGPESSVVSTARSLGSLMQAAGL</sequence>
<dbReference type="InterPro" id="IPR050343">
    <property type="entry name" value="RsuA_PseudoU_synthase"/>
</dbReference>
<dbReference type="PANTHER" id="PTHR47683:SF2">
    <property type="entry name" value="RNA-BINDING S4 DOMAIN-CONTAINING PROTEIN"/>
    <property type="match status" value="1"/>
</dbReference>
<dbReference type="SUPFAM" id="SSF55120">
    <property type="entry name" value="Pseudouridine synthase"/>
    <property type="match status" value="1"/>
</dbReference>
<organism evidence="5 6">
    <name type="scientific">Demequina litorisediminis</name>
    <dbReference type="NCBI Taxonomy" id="1849022"/>
    <lineage>
        <taxon>Bacteria</taxon>
        <taxon>Bacillati</taxon>
        <taxon>Actinomycetota</taxon>
        <taxon>Actinomycetes</taxon>
        <taxon>Micrococcales</taxon>
        <taxon>Demequinaceae</taxon>
        <taxon>Demequina</taxon>
    </lineage>
</organism>
<accession>A0ABQ6ILF4</accession>
<dbReference type="InterPro" id="IPR006145">
    <property type="entry name" value="PsdUridine_synth_RsuA/RluA"/>
</dbReference>
<dbReference type="PROSITE" id="PS01149">
    <property type="entry name" value="PSI_RSU"/>
    <property type="match status" value="1"/>
</dbReference>
<feature type="region of interest" description="Disordered" evidence="3">
    <location>
        <begin position="73"/>
        <end position="124"/>
    </location>
</feature>
<feature type="compositionally biased region" description="Basic residues" evidence="3">
    <location>
        <begin position="109"/>
        <end position="124"/>
    </location>
</feature>
<name>A0ABQ6ILF4_9MICO</name>
<evidence type="ECO:0000313" key="5">
    <source>
        <dbReference type="EMBL" id="GMA37514.1"/>
    </source>
</evidence>
<evidence type="ECO:0000256" key="2">
    <source>
        <dbReference type="ARBA" id="ARBA00023235"/>
    </source>
</evidence>
<dbReference type="InterPro" id="IPR018496">
    <property type="entry name" value="PsdUridine_synth_RsuA/RluB_CS"/>
</dbReference>
<dbReference type="EMBL" id="BSUN01000001">
    <property type="protein sequence ID" value="GMA37514.1"/>
    <property type="molecule type" value="Genomic_DNA"/>
</dbReference>
<keyword evidence="2" id="KW-0413">Isomerase</keyword>
<evidence type="ECO:0000256" key="1">
    <source>
        <dbReference type="ARBA" id="ARBA00008348"/>
    </source>
</evidence>
<evidence type="ECO:0000256" key="3">
    <source>
        <dbReference type="SAM" id="MobiDB-lite"/>
    </source>
</evidence>
<gene>
    <name evidence="5" type="ORF">GCM10025876_37180</name>
</gene>
<evidence type="ECO:0000259" key="4">
    <source>
        <dbReference type="Pfam" id="PF00849"/>
    </source>
</evidence>
<dbReference type="PANTHER" id="PTHR47683">
    <property type="entry name" value="PSEUDOURIDINE SYNTHASE FAMILY PROTEIN-RELATED"/>
    <property type="match status" value="1"/>
</dbReference>